<dbReference type="Proteomes" id="UP000199651">
    <property type="component" value="Unassembled WGS sequence"/>
</dbReference>
<evidence type="ECO:0000313" key="3">
    <source>
        <dbReference type="Proteomes" id="UP000199651"/>
    </source>
</evidence>
<keyword evidence="1" id="KW-1133">Transmembrane helix</keyword>
<keyword evidence="3" id="KW-1185">Reference proteome</keyword>
<accession>A0A1H0W0M5</accession>
<organism evidence="2 3">
    <name type="scientific">Actinokineospora alba</name>
    <dbReference type="NCBI Taxonomy" id="504798"/>
    <lineage>
        <taxon>Bacteria</taxon>
        <taxon>Bacillati</taxon>
        <taxon>Actinomycetota</taxon>
        <taxon>Actinomycetes</taxon>
        <taxon>Pseudonocardiales</taxon>
        <taxon>Pseudonocardiaceae</taxon>
        <taxon>Actinokineospora</taxon>
    </lineage>
</organism>
<protein>
    <submittedName>
        <fullName evidence="2">Uncharacterized protein</fullName>
    </submittedName>
</protein>
<dbReference type="AlphaFoldDB" id="A0A1H0W0M5"/>
<keyword evidence="1" id="KW-0812">Transmembrane</keyword>
<gene>
    <name evidence="2" type="ORF">SAMN05192558_116108</name>
</gene>
<dbReference type="EMBL" id="FNJB01000016">
    <property type="protein sequence ID" value="SDP83926.1"/>
    <property type="molecule type" value="Genomic_DNA"/>
</dbReference>
<name>A0A1H0W0M5_9PSEU</name>
<keyword evidence="1" id="KW-0472">Membrane</keyword>
<feature type="transmembrane region" description="Helical" evidence="1">
    <location>
        <begin position="10"/>
        <end position="28"/>
    </location>
</feature>
<reference evidence="3" key="1">
    <citation type="submission" date="2016-10" db="EMBL/GenBank/DDBJ databases">
        <authorList>
            <person name="Varghese N."/>
            <person name="Submissions S."/>
        </authorList>
    </citation>
    <scope>NUCLEOTIDE SEQUENCE [LARGE SCALE GENOMIC DNA]</scope>
    <source>
        <strain evidence="3">IBRC-M 10655</strain>
    </source>
</reference>
<proteinExistence type="predicted"/>
<evidence type="ECO:0000313" key="2">
    <source>
        <dbReference type="EMBL" id="SDP83926.1"/>
    </source>
</evidence>
<evidence type="ECO:0000256" key="1">
    <source>
        <dbReference type="SAM" id="Phobius"/>
    </source>
</evidence>
<sequence length="34" mass="3840">MTRLLTNLKFWLLATIITWIAVVTALIAEMPPTP</sequence>